<sequence>MNGPAESAPGTDSAEEQVLDVLRRTALEIVPEIEPAAFRPDRTLSELGCNSIDRAEIVTLTMEELDIAVPVHEFHQGMDIGTLAALMRKQL</sequence>
<accession>A0ABT2BAD6</accession>
<dbReference type="RefSeq" id="WP_258782552.1">
    <property type="nucleotide sequence ID" value="NZ_JANUGP010000031.1"/>
</dbReference>
<comment type="caution">
    <text evidence="2">The sequence shown here is derived from an EMBL/GenBank/DDBJ whole genome shotgun (WGS) entry which is preliminary data.</text>
</comment>
<reference evidence="2 3" key="1">
    <citation type="submission" date="2022-08" db="EMBL/GenBank/DDBJ databases">
        <authorList>
            <person name="Somphong A."/>
            <person name="Phongsopitanun W."/>
        </authorList>
    </citation>
    <scope>NUCLEOTIDE SEQUENCE [LARGE SCALE GENOMIC DNA]</scope>
    <source>
        <strain evidence="2 3">LP11</strain>
    </source>
</reference>
<dbReference type="EMBL" id="JANUGP010000031">
    <property type="protein sequence ID" value="MCS0605420.1"/>
    <property type="molecule type" value="Genomic_DNA"/>
</dbReference>
<evidence type="ECO:0000313" key="2">
    <source>
        <dbReference type="EMBL" id="MCS0605420.1"/>
    </source>
</evidence>
<keyword evidence="3" id="KW-1185">Reference proteome</keyword>
<dbReference type="InterPro" id="IPR036736">
    <property type="entry name" value="ACP-like_sf"/>
</dbReference>
<dbReference type="NCBIfam" id="NF005502">
    <property type="entry name" value="PRK07117.1"/>
    <property type="match status" value="1"/>
</dbReference>
<protein>
    <submittedName>
        <fullName evidence="2">Acyl carrier protein</fullName>
    </submittedName>
</protein>
<gene>
    <name evidence="2" type="ORF">NX794_30075</name>
</gene>
<name>A0ABT2BAD6_9ACTN</name>
<proteinExistence type="predicted"/>
<organism evidence="2 3">
    <name type="scientific">Streptomyces pyxinicus</name>
    <dbReference type="NCBI Taxonomy" id="2970331"/>
    <lineage>
        <taxon>Bacteria</taxon>
        <taxon>Bacillati</taxon>
        <taxon>Actinomycetota</taxon>
        <taxon>Actinomycetes</taxon>
        <taxon>Kitasatosporales</taxon>
        <taxon>Streptomycetaceae</taxon>
        <taxon>Streptomyces</taxon>
    </lineage>
</organism>
<dbReference type="Proteomes" id="UP001205612">
    <property type="component" value="Unassembled WGS sequence"/>
</dbReference>
<dbReference type="InterPro" id="IPR009081">
    <property type="entry name" value="PP-bd_ACP"/>
</dbReference>
<dbReference type="SUPFAM" id="SSF47336">
    <property type="entry name" value="ACP-like"/>
    <property type="match status" value="1"/>
</dbReference>
<evidence type="ECO:0000313" key="3">
    <source>
        <dbReference type="Proteomes" id="UP001205612"/>
    </source>
</evidence>
<dbReference type="Gene3D" id="1.10.1200.10">
    <property type="entry name" value="ACP-like"/>
    <property type="match status" value="1"/>
</dbReference>
<evidence type="ECO:0000259" key="1">
    <source>
        <dbReference type="PROSITE" id="PS50075"/>
    </source>
</evidence>
<dbReference type="Pfam" id="PF00550">
    <property type="entry name" value="PP-binding"/>
    <property type="match status" value="1"/>
</dbReference>
<feature type="domain" description="Carrier" evidence="1">
    <location>
        <begin position="13"/>
        <end position="91"/>
    </location>
</feature>
<dbReference type="PROSITE" id="PS50075">
    <property type="entry name" value="CARRIER"/>
    <property type="match status" value="1"/>
</dbReference>